<feature type="compositionally biased region" description="Polar residues" evidence="3">
    <location>
        <begin position="259"/>
        <end position="273"/>
    </location>
</feature>
<keyword evidence="1 2" id="KW-0344">Guanine-nucleotide releasing factor</keyword>
<accession>A0A9W7XWY9</accession>
<reference evidence="6" key="1">
    <citation type="submission" date="2022-07" db="EMBL/GenBank/DDBJ databases">
        <title>Phylogenomic reconstructions and comparative analyses of Kickxellomycotina fungi.</title>
        <authorList>
            <person name="Reynolds N.K."/>
            <person name="Stajich J.E."/>
            <person name="Barry K."/>
            <person name="Grigoriev I.V."/>
            <person name="Crous P."/>
            <person name="Smith M.E."/>
        </authorList>
    </citation>
    <scope>NUCLEOTIDE SEQUENCE</scope>
    <source>
        <strain evidence="6">NBRC 32514</strain>
    </source>
</reference>
<feature type="compositionally biased region" description="Basic and acidic residues" evidence="3">
    <location>
        <begin position="304"/>
        <end position="313"/>
    </location>
</feature>
<dbReference type="PROSITE" id="PS50212">
    <property type="entry name" value="RASGEF_NTER"/>
    <property type="match status" value="1"/>
</dbReference>
<organism evidence="6 7">
    <name type="scientific">Coemansia erecta</name>
    <dbReference type="NCBI Taxonomy" id="147472"/>
    <lineage>
        <taxon>Eukaryota</taxon>
        <taxon>Fungi</taxon>
        <taxon>Fungi incertae sedis</taxon>
        <taxon>Zoopagomycota</taxon>
        <taxon>Kickxellomycotina</taxon>
        <taxon>Kickxellomycetes</taxon>
        <taxon>Kickxellales</taxon>
        <taxon>Kickxellaceae</taxon>
        <taxon>Coemansia</taxon>
    </lineage>
</organism>
<dbReference type="PANTHER" id="PTHR23113:SF354">
    <property type="entry name" value="BUD SITE SELECTION PROTEIN 5"/>
    <property type="match status" value="1"/>
</dbReference>
<dbReference type="GO" id="GO:0005085">
    <property type="term" value="F:guanyl-nucleotide exchange factor activity"/>
    <property type="evidence" value="ECO:0007669"/>
    <property type="project" value="UniProtKB-KW"/>
</dbReference>
<evidence type="ECO:0008006" key="8">
    <source>
        <dbReference type="Google" id="ProtNLM"/>
    </source>
</evidence>
<sequence length="755" mass="85568">MAFYFNQGNRREKKHDKTALGPSPLKPTEAKPASTAHDSQPRQQQQQATPQRRRERLGETLRRTRPGPGTALRDIRLAKIFGEPVIDPTQPRRPTPADIYSARDILFNSAGRVSYGTWRGLIMYLTQAHQQIEDYTRAFFLTFRSFATPLDLAHALVRRAQMLPGGGLSAQELRLWRDRVQAPIRYRVFLAVRTWYNQYWQPYTDNELLPLLCRFLINDYLPSRHGSSAKDCVKFLQMIESKNSNVDLQALRDSRAPTVRQTSSHQLSSQAPDGNSLDEASRTNVAGGTSAGATYDASKSISRSRADADHHHNSCDDRGIFRRMFGRSNHESDHLHHHHPRFSSPHSESLSSTDEPDITDLLMATVGMDLSIEAYRRISHILNINPVDVACQLTIIESSCYCQIQPHELLNKEFSRRPDSTALNVRQMSRWSTQISRWASMLILSEITPERRCRLLKYFINLGIQLLALKNYDAVMAIKGAIYCAGVMRLKRTWSLLPKKFTIMCRRLLDAMDSDHNYANYRELLRKSQPPLLPFLGLYLTDLTFLEDGNPTYRRYEHPADHLDGPTDSDTASNSNSSSNSSKGSNDSDSDDQTEYDRPRGVQLTGQTCALFARRSEVDLDNPSILINFEKSYRLAVIIQEIQKFQIEYSGNFTMAIPGLQQYLIEEWSKYETYDDDRIYEISLQREPRAELPVAADSAAASTATAAAGRDPGSSGMRFSRLLPGTQRLWSKEHAAIPDSTLSTIDSDDSGSSVY</sequence>
<dbReference type="InterPro" id="IPR001895">
    <property type="entry name" value="RASGEF_cat_dom"/>
</dbReference>
<dbReference type="InterPro" id="IPR023578">
    <property type="entry name" value="Ras_GEF_dom_sf"/>
</dbReference>
<dbReference type="AlphaFoldDB" id="A0A9W7XWY9"/>
<evidence type="ECO:0000313" key="6">
    <source>
        <dbReference type="EMBL" id="KAJ1722519.1"/>
    </source>
</evidence>
<dbReference type="Pfam" id="PF00618">
    <property type="entry name" value="RasGEF_N"/>
    <property type="match status" value="1"/>
</dbReference>
<dbReference type="Pfam" id="PF00617">
    <property type="entry name" value="RasGEF"/>
    <property type="match status" value="1"/>
</dbReference>
<dbReference type="EMBL" id="JANBOJ010000108">
    <property type="protein sequence ID" value="KAJ1722519.1"/>
    <property type="molecule type" value="Genomic_DNA"/>
</dbReference>
<feature type="region of interest" description="Disordered" evidence="3">
    <location>
        <begin position="254"/>
        <end position="313"/>
    </location>
</feature>
<feature type="compositionally biased region" description="Basic and acidic residues" evidence="3">
    <location>
        <begin position="556"/>
        <end position="565"/>
    </location>
</feature>
<gene>
    <name evidence="6" type="ORF">LPJ53_003078</name>
</gene>
<feature type="region of interest" description="Disordered" evidence="3">
    <location>
        <begin position="1"/>
        <end position="73"/>
    </location>
</feature>
<evidence type="ECO:0000259" key="5">
    <source>
        <dbReference type="PROSITE" id="PS50212"/>
    </source>
</evidence>
<dbReference type="SMART" id="SM00229">
    <property type="entry name" value="RasGEFN"/>
    <property type="match status" value="1"/>
</dbReference>
<dbReference type="GO" id="GO:0005886">
    <property type="term" value="C:plasma membrane"/>
    <property type="evidence" value="ECO:0007669"/>
    <property type="project" value="TreeGrafter"/>
</dbReference>
<dbReference type="Proteomes" id="UP001149813">
    <property type="component" value="Unassembled WGS sequence"/>
</dbReference>
<feature type="region of interest" description="Disordered" evidence="3">
    <location>
        <begin position="331"/>
        <end position="354"/>
    </location>
</feature>
<dbReference type="PROSITE" id="PS50009">
    <property type="entry name" value="RASGEF_CAT"/>
    <property type="match status" value="1"/>
</dbReference>
<dbReference type="Gene3D" id="1.10.840.10">
    <property type="entry name" value="Ras guanine-nucleotide exchange factors catalytic domain"/>
    <property type="match status" value="1"/>
</dbReference>
<protein>
    <recommendedName>
        <fullName evidence="8">Ras GEF</fullName>
    </recommendedName>
</protein>
<evidence type="ECO:0000256" key="3">
    <source>
        <dbReference type="SAM" id="MobiDB-lite"/>
    </source>
</evidence>
<dbReference type="SUPFAM" id="SSF48366">
    <property type="entry name" value="Ras GEF"/>
    <property type="match status" value="1"/>
</dbReference>
<evidence type="ECO:0000259" key="4">
    <source>
        <dbReference type="PROSITE" id="PS50009"/>
    </source>
</evidence>
<feature type="domain" description="Ras-GEF" evidence="4">
    <location>
        <begin position="385"/>
        <end position="689"/>
    </location>
</feature>
<dbReference type="InterPro" id="IPR000651">
    <property type="entry name" value="Ras-like_Gua-exchang_fac_N"/>
</dbReference>
<feature type="domain" description="N-terminal Ras-GEF" evidence="5">
    <location>
        <begin position="109"/>
        <end position="243"/>
    </location>
</feature>
<proteinExistence type="predicted"/>
<name>A0A9W7XWY9_9FUNG</name>
<feature type="compositionally biased region" description="Low complexity" evidence="3">
    <location>
        <begin position="568"/>
        <end position="587"/>
    </location>
</feature>
<dbReference type="GO" id="GO:0007265">
    <property type="term" value="P:Ras protein signal transduction"/>
    <property type="evidence" value="ECO:0007669"/>
    <property type="project" value="TreeGrafter"/>
</dbReference>
<dbReference type="PANTHER" id="PTHR23113">
    <property type="entry name" value="GUANINE NUCLEOTIDE EXCHANGE FACTOR"/>
    <property type="match status" value="1"/>
</dbReference>
<evidence type="ECO:0000256" key="2">
    <source>
        <dbReference type="PROSITE-ProRule" id="PRU00168"/>
    </source>
</evidence>
<evidence type="ECO:0000313" key="7">
    <source>
        <dbReference type="Proteomes" id="UP001149813"/>
    </source>
</evidence>
<dbReference type="SMART" id="SM00147">
    <property type="entry name" value="RasGEF"/>
    <property type="match status" value="1"/>
</dbReference>
<dbReference type="InterPro" id="IPR036964">
    <property type="entry name" value="RASGEF_cat_dom_sf"/>
</dbReference>
<dbReference type="CDD" id="cd06224">
    <property type="entry name" value="REM"/>
    <property type="match status" value="1"/>
</dbReference>
<dbReference type="InterPro" id="IPR008937">
    <property type="entry name" value="Ras-like_GEF"/>
</dbReference>
<evidence type="ECO:0000256" key="1">
    <source>
        <dbReference type="ARBA" id="ARBA00022658"/>
    </source>
</evidence>
<dbReference type="Gene3D" id="1.20.870.10">
    <property type="entry name" value="Son of sevenless (SoS) protein Chain: S domain 1"/>
    <property type="match status" value="1"/>
</dbReference>
<comment type="caution">
    <text evidence="6">The sequence shown here is derived from an EMBL/GenBank/DDBJ whole genome shotgun (WGS) entry which is preliminary data.</text>
</comment>
<keyword evidence="7" id="KW-1185">Reference proteome</keyword>
<dbReference type="OrthoDB" id="546434at2759"/>
<feature type="compositionally biased region" description="Low complexity" evidence="3">
    <location>
        <begin position="41"/>
        <end position="50"/>
    </location>
</feature>
<feature type="region of interest" description="Disordered" evidence="3">
    <location>
        <begin position="556"/>
        <end position="600"/>
    </location>
</feature>